<name>A0A3S5AED5_9PLAT</name>
<proteinExistence type="predicted"/>
<dbReference type="OrthoDB" id="10047121at2759"/>
<evidence type="ECO:0000313" key="1">
    <source>
        <dbReference type="EMBL" id="VEL27126.1"/>
    </source>
</evidence>
<organism evidence="1 2">
    <name type="scientific">Protopolystoma xenopodis</name>
    <dbReference type="NCBI Taxonomy" id="117903"/>
    <lineage>
        <taxon>Eukaryota</taxon>
        <taxon>Metazoa</taxon>
        <taxon>Spiralia</taxon>
        <taxon>Lophotrochozoa</taxon>
        <taxon>Platyhelminthes</taxon>
        <taxon>Monogenea</taxon>
        <taxon>Polyopisthocotylea</taxon>
        <taxon>Polystomatidea</taxon>
        <taxon>Polystomatidae</taxon>
        <taxon>Protopolystoma</taxon>
    </lineage>
</organism>
<dbReference type="AlphaFoldDB" id="A0A3S5AED5"/>
<gene>
    <name evidence="1" type="ORF">PXEA_LOCUS20566</name>
</gene>
<keyword evidence="2" id="KW-1185">Reference proteome</keyword>
<comment type="caution">
    <text evidence="1">The sequence shown here is derived from an EMBL/GenBank/DDBJ whole genome shotgun (WGS) entry which is preliminary data.</text>
</comment>
<dbReference type="Proteomes" id="UP000784294">
    <property type="component" value="Unassembled WGS sequence"/>
</dbReference>
<dbReference type="EMBL" id="CAAALY010085113">
    <property type="protein sequence ID" value="VEL27126.1"/>
    <property type="molecule type" value="Genomic_DNA"/>
</dbReference>
<sequence>MYTNISDEKAISAWLEILDREEDILEVERIQKESLTRRINLTVTTTYFTFNGRIFGSPLLANVYMDKLEKEFEKSPLQPKECSCDTWMTTLHFGHMVRKI</sequence>
<reference evidence="1" key="1">
    <citation type="submission" date="2018-11" db="EMBL/GenBank/DDBJ databases">
        <authorList>
            <consortium name="Pathogen Informatics"/>
        </authorList>
    </citation>
    <scope>NUCLEOTIDE SEQUENCE</scope>
</reference>
<protein>
    <submittedName>
        <fullName evidence="1">Uncharacterized protein</fullName>
    </submittedName>
</protein>
<accession>A0A3S5AED5</accession>
<evidence type="ECO:0000313" key="2">
    <source>
        <dbReference type="Proteomes" id="UP000784294"/>
    </source>
</evidence>